<dbReference type="InterPro" id="IPR022935">
    <property type="entry name" value="ClpS"/>
</dbReference>
<reference evidence="3" key="1">
    <citation type="submission" date="2021-03" db="EMBL/GenBank/DDBJ databases">
        <title>Roseibium sp. CAU 1637 isolated from Incheon.</title>
        <authorList>
            <person name="Kim W."/>
        </authorList>
    </citation>
    <scope>NUCLEOTIDE SEQUENCE</scope>
    <source>
        <strain evidence="3">CAU 1637</strain>
    </source>
</reference>
<proteinExistence type="inferred from homology"/>
<accession>A0A939EL04</accession>
<dbReference type="InterPro" id="IPR003769">
    <property type="entry name" value="ClpS_core"/>
</dbReference>
<evidence type="ECO:0000313" key="4">
    <source>
        <dbReference type="Proteomes" id="UP000664779"/>
    </source>
</evidence>
<dbReference type="HAMAP" id="MF_00302">
    <property type="entry name" value="ClpS"/>
    <property type="match status" value="1"/>
</dbReference>
<keyword evidence="3" id="KW-0645">Protease</keyword>
<keyword evidence="4" id="KW-1185">Reference proteome</keyword>
<protein>
    <recommendedName>
        <fullName evidence="1">ATP-dependent Clp protease adapter protein ClpS</fullName>
    </recommendedName>
</protein>
<dbReference type="PANTHER" id="PTHR33473:SF19">
    <property type="entry name" value="ATP-DEPENDENT CLP PROTEASE ADAPTER PROTEIN CLPS"/>
    <property type="match status" value="1"/>
</dbReference>
<feature type="domain" description="Adaptor protein ClpS core" evidence="2">
    <location>
        <begin position="18"/>
        <end position="96"/>
    </location>
</feature>
<evidence type="ECO:0000256" key="1">
    <source>
        <dbReference type="HAMAP-Rule" id="MF_00302"/>
    </source>
</evidence>
<dbReference type="InterPro" id="IPR014719">
    <property type="entry name" value="Ribosomal_bL12_C/ClpS-like"/>
</dbReference>
<comment type="caution">
    <text evidence="3">The sequence shown here is derived from an EMBL/GenBank/DDBJ whole genome shotgun (WGS) entry which is preliminary data.</text>
</comment>
<dbReference type="GO" id="GO:0006508">
    <property type="term" value="P:proteolysis"/>
    <property type="evidence" value="ECO:0007669"/>
    <property type="project" value="UniProtKB-UniRule"/>
</dbReference>
<dbReference type="AlphaFoldDB" id="A0A939EL04"/>
<gene>
    <name evidence="1 3" type="primary">clpS</name>
    <name evidence="3" type="ORF">J0X15_01090</name>
</gene>
<name>A0A939EL04_9HYPH</name>
<keyword evidence="3" id="KW-0378">Hydrolase</keyword>
<dbReference type="GO" id="GO:0008233">
    <property type="term" value="F:peptidase activity"/>
    <property type="evidence" value="ECO:0007669"/>
    <property type="project" value="UniProtKB-KW"/>
</dbReference>
<dbReference type="FunFam" id="3.30.1390.10:FF:000002">
    <property type="entry name" value="ATP-dependent Clp protease adapter protein ClpS"/>
    <property type="match status" value="1"/>
</dbReference>
<sequence>MSDINLKPRLKAKIKTDRPKLYRVVLLNDDFTPRDFVVSVLKLEFRLDSSQAEMVMVTAHQKGACMVSVYPRDVAETKADRAINSARRLGFPLHFTVEPEA</sequence>
<dbReference type="Proteomes" id="UP000664779">
    <property type="component" value="Unassembled WGS sequence"/>
</dbReference>
<dbReference type="Pfam" id="PF02617">
    <property type="entry name" value="ClpS"/>
    <property type="match status" value="1"/>
</dbReference>
<organism evidence="3 4">
    <name type="scientific">Roseibium limicola</name>
    <dbReference type="NCBI Taxonomy" id="2816037"/>
    <lineage>
        <taxon>Bacteria</taxon>
        <taxon>Pseudomonadati</taxon>
        <taxon>Pseudomonadota</taxon>
        <taxon>Alphaproteobacteria</taxon>
        <taxon>Hyphomicrobiales</taxon>
        <taxon>Stappiaceae</taxon>
        <taxon>Roseibium</taxon>
    </lineage>
</organism>
<comment type="function">
    <text evidence="1">Involved in the modulation of the specificity of the ClpAP-mediated ATP-dependent protein degradation.</text>
</comment>
<dbReference type="EMBL" id="JAFLNF010000001">
    <property type="protein sequence ID" value="MBO0343801.1"/>
    <property type="molecule type" value="Genomic_DNA"/>
</dbReference>
<evidence type="ECO:0000313" key="3">
    <source>
        <dbReference type="EMBL" id="MBO0343801.1"/>
    </source>
</evidence>
<dbReference type="SUPFAM" id="SSF54736">
    <property type="entry name" value="ClpS-like"/>
    <property type="match status" value="1"/>
</dbReference>
<dbReference type="PANTHER" id="PTHR33473">
    <property type="entry name" value="ATP-DEPENDENT CLP PROTEASE ADAPTER PROTEIN CLPS1, CHLOROPLASTIC"/>
    <property type="match status" value="1"/>
</dbReference>
<dbReference type="NCBIfam" id="NF009564">
    <property type="entry name" value="PRK13019.1-4"/>
    <property type="match status" value="1"/>
</dbReference>
<dbReference type="GO" id="GO:0030163">
    <property type="term" value="P:protein catabolic process"/>
    <property type="evidence" value="ECO:0007669"/>
    <property type="project" value="InterPro"/>
</dbReference>
<comment type="subunit">
    <text evidence="1">Binds to the N-terminal domain of the chaperone ClpA.</text>
</comment>
<comment type="similarity">
    <text evidence="1">Belongs to the ClpS family.</text>
</comment>
<dbReference type="RefSeq" id="WP_206937509.1">
    <property type="nucleotide sequence ID" value="NZ_JAFLNF010000001.1"/>
</dbReference>
<dbReference type="Gene3D" id="3.30.1390.10">
    <property type="match status" value="1"/>
</dbReference>
<evidence type="ECO:0000259" key="2">
    <source>
        <dbReference type="Pfam" id="PF02617"/>
    </source>
</evidence>